<accession>A0A1A0HAX5</accession>
<dbReference type="RefSeq" id="XP_018711542.1">
    <property type="nucleotide sequence ID" value="XM_018854035.1"/>
</dbReference>
<feature type="region of interest" description="Disordered" evidence="1">
    <location>
        <begin position="9"/>
        <end position="49"/>
    </location>
</feature>
<sequence>MNELIKYYDSGSDLEIPHSDEYDSDIDEETLLASSSDPDSESDSESENACEKCVGCVEESESESSSSESESGDAYGACLSQIKPACLKIKPLKDKVCLSLRNSEALPGACSVESKTQAPSLRDVGYGNIEESLMKSTEE</sequence>
<keyword evidence="3" id="KW-1185">Reference proteome</keyword>
<feature type="compositionally biased region" description="Acidic residues" evidence="1">
    <location>
        <begin position="38"/>
        <end position="48"/>
    </location>
</feature>
<gene>
    <name evidence="2" type="ORF">METBIDRAFT_11619</name>
</gene>
<dbReference type="EMBL" id="LXTC01000003">
    <property type="protein sequence ID" value="OBA21032.1"/>
    <property type="molecule type" value="Genomic_DNA"/>
</dbReference>
<dbReference type="Proteomes" id="UP000092555">
    <property type="component" value="Unassembled WGS sequence"/>
</dbReference>
<comment type="caution">
    <text evidence="2">The sequence shown here is derived from an EMBL/GenBank/DDBJ whole genome shotgun (WGS) entry which is preliminary data.</text>
</comment>
<evidence type="ECO:0000256" key="1">
    <source>
        <dbReference type="SAM" id="MobiDB-lite"/>
    </source>
</evidence>
<proteinExistence type="predicted"/>
<name>A0A1A0HAX5_9ASCO</name>
<dbReference type="GeneID" id="30027011"/>
<protein>
    <submittedName>
        <fullName evidence="2">Uncharacterized protein</fullName>
    </submittedName>
</protein>
<evidence type="ECO:0000313" key="2">
    <source>
        <dbReference type="EMBL" id="OBA21032.1"/>
    </source>
</evidence>
<dbReference type="AlphaFoldDB" id="A0A1A0HAX5"/>
<evidence type="ECO:0000313" key="3">
    <source>
        <dbReference type="Proteomes" id="UP000092555"/>
    </source>
</evidence>
<reference evidence="2 3" key="1">
    <citation type="submission" date="2016-05" db="EMBL/GenBank/DDBJ databases">
        <title>Comparative genomics of biotechnologically important yeasts.</title>
        <authorList>
            <consortium name="DOE Joint Genome Institute"/>
            <person name="Riley R."/>
            <person name="Haridas S."/>
            <person name="Wolfe K.H."/>
            <person name="Lopes M.R."/>
            <person name="Hittinger C.T."/>
            <person name="Goker M."/>
            <person name="Salamov A."/>
            <person name="Wisecaver J."/>
            <person name="Long T.M."/>
            <person name="Aerts A.L."/>
            <person name="Barry K."/>
            <person name="Choi C."/>
            <person name="Clum A."/>
            <person name="Coughlan A.Y."/>
            <person name="Deshpande S."/>
            <person name="Douglass A.P."/>
            <person name="Hanson S.J."/>
            <person name="Klenk H.-P."/>
            <person name="LaButti K."/>
            <person name="Lapidus A."/>
            <person name="Lindquist E."/>
            <person name="Lipzen A."/>
            <person name="Meier-kolthoff J.P."/>
            <person name="Ohm R.A."/>
            <person name="Otillar R.P."/>
            <person name="Pangilinan J."/>
            <person name="Peng Y."/>
            <person name="Rokas A."/>
            <person name="Rosa C.A."/>
            <person name="Scheuner C."/>
            <person name="Sibirny A.A."/>
            <person name="Slot J.C."/>
            <person name="Stielow J.B."/>
            <person name="Sun H."/>
            <person name="Kurtzman C.P."/>
            <person name="Blackwell M."/>
            <person name="Grigoriev I.V."/>
            <person name="Jeffries T.W."/>
        </authorList>
    </citation>
    <scope>NUCLEOTIDE SEQUENCE [LARGE SCALE GENOMIC DNA]</scope>
    <source>
        <strain evidence="2 3">NRRL YB-4993</strain>
    </source>
</reference>
<organism evidence="2 3">
    <name type="scientific">Metschnikowia bicuspidata var. bicuspidata NRRL YB-4993</name>
    <dbReference type="NCBI Taxonomy" id="869754"/>
    <lineage>
        <taxon>Eukaryota</taxon>
        <taxon>Fungi</taxon>
        <taxon>Dikarya</taxon>
        <taxon>Ascomycota</taxon>
        <taxon>Saccharomycotina</taxon>
        <taxon>Pichiomycetes</taxon>
        <taxon>Metschnikowiaceae</taxon>
        <taxon>Metschnikowia</taxon>
    </lineage>
</organism>